<accession>A0A834RG59</accession>
<gene>
    <name evidence="2" type="ORF">SSS_2589</name>
</gene>
<evidence type="ECO:0000313" key="2">
    <source>
        <dbReference type="EMBL" id="KAF7496429.1"/>
    </source>
</evidence>
<keyword evidence="4" id="KW-1185">Reference proteome</keyword>
<dbReference type="EnsemblMetazoa" id="SSS_2589s_mrna">
    <property type="protein sequence ID" value="KAF7496429.1"/>
    <property type="gene ID" value="SSS_2589"/>
</dbReference>
<protein>
    <submittedName>
        <fullName evidence="2 3">Uncharacterized protein</fullName>
    </submittedName>
</protein>
<reference evidence="3" key="3">
    <citation type="submission" date="2022-06" db="UniProtKB">
        <authorList>
            <consortium name="EnsemblMetazoa"/>
        </authorList>
    </citation>
    <scope>IDENTIFICATION</scope>
</reference>
<dbReference type="EMBL" id="WVUK01000008">
    <property type="protein sequence ID" value="KAF7496429.1"/>
    <property type="molecule type" value="Genomic_DNA"/>
</dbReference>
<dbReference type="AlphaFoldDB" id="A0A834RG59"/>
<name>A0A834RG59_SARSC</name>
<proteinExistence type="predicted"/>
<evidence type="ECO:0000256" key="1">
    <source>
        <dbReference type="SAM" id="MobiDB-lite"/>
    </source>
</evidence>
<feature type="compositionally biased region" description="Polar residues" evidence="1">
    <location>
        <begin position="9"/>
        <end position="33"/>
    </location>
</feature>
<evidence type="ECO:0000313" key="3">
    <source>
        <dbReference type="EnsemblMetazoa" id="KAF7496429.1"/>
    </source>
</evidence>
<dbReference type="Proteomes" id="UP000070412">
    <property type="component" value="Unassembled WGS sequence"/>
</dbReference>
<feature type="region of interest" description="Disordered" evidence="1">
    <location>
        <begin position="1"/>
        <end position="34"/>
    </location>
</feature>
<sequence length="436" mass="49701">MPKRKQNNKKPSTSSARTAVCNNEDNHSTTSEMFDSPETLLEGILSDPSTLDYFSSDQLFDIVDMADKLVDKRSFSRYHQVIKLANAKNRLLTRQQQSQSENEIERLLHELDTLKAITIKIDKKVDTLTQLHQQPQPSTSNPNTANGKTFAQVIKNPNAVYNASKTYLPPKTNEQTTIIVKAMQPNSISPKMIEANTKQIINQTSSNCKITKISANKSAVVIQSAETSQEKVTKLIDNLNNHRLNQNKFRAKIPKKLDPLITIKDVSKDNNIATIAQQIIEHNPELGNEKDVKFAFTTHSHLPNHFNIVCRVSPAVFSIINDKLKNRIFIDFQSCKIEHRIFVKQCQNCFLFSHKTGECRNTKVCKNCGQKKDQNHHCSSEQRCCTNCNKSQHYKNDTKHLPNTELCPIYKAQMIKQFNQTQFFPVGTYHQSSSRN</sequence>
<reference evidence="4" key="1">
    <citation type="journal article" date="2020" name="PLoS Negl. Trop. Dis.">
        <title>High-quality nuclear genome for Sarcoptes scabiei-A critical resource for a neglected parasite.</title>
        <authorList>
            <person name="Korhonen P.K."/>
            <person name="Gasser R.B."/>
            <person name="Ma G."/>
            <person name="Wang T."/>
            <person name="Stroehlein A.J."/>
            <person name="Young N.D."/>
            <person name="Ang C.S."/>
            <person name="Fernando D.D."/>
            <person name="Lu H.C."/>
            <person name="Taylor S."/>
            <person name="Reynolds S.L."/>
            <person name="Mofiz E."/>
            <person name="Najaraj S.H."/>
            <person name="Gowda H."/>
            <person name="Madugundu A."/>
            <person name="Renuse S."/>
            <person name="Holt D."/>
            <person name="Pandey A."/>
            <person name="Papenfuss A.T."/>
            <person name="Fischer K."/>
        </authorList>
    </citation>
    <scope>NUCLEOTIDE SEQUENCE [LARGE SCALE GENOMIC DNA]</scope>
</reference>
<evidence type="ECO:0000313" key="4">
    <source>
        <dbReference type="Proteomes" id="UP000070412"/>
    </source>
</evidence>
<organism evidence="2">
    <name type="scientific">Sarcoptes scabiei</name>
    <name type="common">Itch mite</name>
    <name type="synonym">Acarus scabiei</name>
    <dbReference type="NCBI Taxonomy" id="52283"/>
    <lineage>
        <taxon>Eukaryota</taxon>
        <taxon>Metazoa</taxon>
        <taxon>Ecdysozoa</taxon>
        <taxon>Arthropoda</taxon>
        <taxon>Chelicerata</taxon>
        <taxon>Arachnida</taxon>
        <taxon>Acari</taxon>
        <taxon>Acariformes</taxon>
        <taxon>Sarcoptiformes</taxon>
        <taxon>Astigmata</taxon>
        <taxon>Psoroptidia</taxon>
        <taxon>Sarcoptoidea</taxon>
        <taxon>Sarcoptidae</taxon>
        <taxon>Sarcoptinae</taxon>
        <taxon>Sarcoptes</taxon>
    </lineage>
</organism>
<dbReference type="OrthoDB" id="7699172at2759"/>
<reference evidence="2" key="2">
    <citation type="submission" date="2020-01" db="EMBL/GenBank/DDBJ databases">
        <authorList>
            <person name="Korhonen P.K.K."/>
            <person name="Guangxu M.G."/>
            <person name="Wang T.W."/>
            <person name="Stroehlein A.J.S."/>
            <person name="Young N.D."/>
            <person name="Ang C.-S.A."/>
            <person name="Fernando D.W.F."/>
            <person name="Lu H.L."/>
            <person name="Taylor S.T."/>
            <person name="Ehtesham M.E.M."/>
            <person name="Najaraj S.H.N."/>
            <person name="Harsha G.H.G."/>
            <person name="Madugundu A.M."/>
            <person name="Renuse S.R."/>
            <person name="Holt D.H."/>
            <person name="Pandey A.P."/>
            <person name="Papenfuss A.P."/>
            <person name="Gasser R.B.G."/>
            <person name="Fischer K.F."/>
        </authorList>
    </citation>
    <scope>NUCLEOTIDE SEQUENCE</scope>
    <source>
        <strain evidence="2">SSS_KF_BRIS2020</strain>
    </source>
</reference>